<accession>A0A165L5V8</accession>
<protein>
    <recommendedName>
        <fullName evidence="6">Ribosome-binding ATPase YchF</fullName>
    </recommendedName>
</protein>
<dbReference type="Gene3D" id="1.10.150.300">
    <property type="entry name" value="TGS-like domain"/>
    <property type="match status" value="1"/>
</dbReference>
<dbReference type="HAMAP" id="MF_00944">
    <property type="entry name" value="YchF_OLA1_ATPase"/>
    <property type="match status" value="1"/>
</dbReference>
<dbReference type="GO" id="GO:0005524">
    <property type="term" value="F:ATP binding"/>
    <property type="evidence" value="ECO:0007669"/>
    <property type="project" value="UniProtKB-UniRule"/>
</dbReference>
<keyword evidence="2" id="KW-0479">Metal-binding</keyword>
<dbReference type="InterPro" id="IPR041706">
    <property type="entry name" value="YchF_N"/>
</dbReference>
<comment type="caution">
    <text evidence="10">The sequence shown here is derived from an EMBL/GenBank/DDBJ whole genome shotgun (WGS) entry which is preliminary data.</text>
</comment>
<dbReference type="GO" id="GO:0046872">
    <property type="term" value="F:metal ion binding"/>
    <property type="evidence" value="ECO:0007669"/>
    <property type="project" value="UniProtKB-KW"/>
</dbReference>
<dbReference type="PANTHER" id="PTHR23305">
    <property type="entry name" value="OBG GTPASE FAMILY"/>
    <property type="match status" value="1"/>
</dbReference>
<dbReference type="InterPro" id="IPR004396">
    <property type="entry name" value="ATPase_YchF/OLA1"/>
</dbReference>
<dbReference type="Gene3D" id="3.40.50.300">
    <property type="entry name" value="P-loop containing nucleotide triphosphate hydrolases"/>
    <property type="match status" value="1"/>
</dbReference>
<keyword evidence="5" id="KW-0460">Magnesium</keyword>
<dbReference type="AlphaFoldDB" id="A0A165L5V8"/>
<dbReference type="Pfam" id="PF01926">
    <property type="entry name" value="MMR_HSR1"/>
    <property type="match status" value="1"/>
</dbReference>
<evidence type="ECO:0000256" key="1">
    <source>
        <dbReference type="ARBA" id="ARBA00001946"/>
    </source>
</evidence>
<evidence type="ECO:0000313" key="10">
    <source>
        <dbReference type="EMBL" id="KZK73603.1"/>
    </source>
</evidence>
<proteinExistence type="inferred from homology"/>
<feature type="domain" description="OBG-type G" evidence="8">
    <location>
        <begin position="3"/>
        <end position="256"/>
    </location>
</feature>
<feature type="domain" description="TGS" evidence="9">
    <location>
        <begin position="278"/>
        <end position="361"/>
    </location>
</feature>
<dbReference type="InterPro" id="IPR012676">
    <property type="entry name" value="TGS-like"/>
</dbReference>
<dbReference type="EMBL" id="LVWG01000035">
    <property type="protein sequence ID" value="KZK73603.1"/>
    <property type="molecule type" value="Genomic_DNA"/>
</dbReference>
<dbReference type="GO" id="GO:0005737">
    <property type="term" value="C:cytoplasm"/>
    <property type="evidence" value="ECO:0007669"/>
    <property type="project" value="TreeGrafter"/>
</dbReference>
<dbReference type="PIRSF" id="PIRSF006641">
    <property type="entry name" value="CHP00092"/>
    <property type="match status" value="1"/>
</dbReference>
<name>A0A165L5V8_PELLU</name>
<dbReference type="PANTHER" id="PTHR23305:SF18">
    <property type="entry name" value="OBG-TYPE G DOMAIN-CONTAINING PROTEIN"/>
    <property type="match status" value="1"/>
</dbReference>
<evidence type="ECO:0000313" key="11">
    <source>
        <dbReference type="Proteomes" id="UP000076481"/>
    </source>
</evidence>
<dbReference type="InterPro" id="IPR027417">
    <property type="entry name" value="P-loop_NTPase"/>
</dbReference>
<dbReference type="Gene3D" id="3.10.20.30">
    <property type="match status" value="1"/>
</dbReference>
<comment type="similarity">
    <text evidence="6">Belongs to the TRAFAC class OBG-HflX-like GTPase superfamily. OBG GTPase family. YchF/OLA1 subfamily.</text>
</comment>
<dbReference type="SUPFAM" id="SSF52540">
    <property type="entry name" value="P-loop containing nucleoside triphosphate hydrolases"/>
    <property type="match status" value="1"/>
</dbReference>
<keyword evidence="7" id="KW-0175">Coiled coil</keyword>
<dbReference type="InterPro" id="IPR013029">
    <property type="entry name" value="YchF_C"/>
</dbReference>
<dbReference type="CDD" id="cd04867">
    <property type="entry name" value="TGS_YchF_OLA1"/>
    <property type="match status" value="1"/>
</dbReference>
<evidence type="ECO:0000259" key="8">
    <source>
        <dbReference type="PROSITE" id="PS51710"/>
    </source>
</evidence>
<dbReference type="FunFam" id="3.10.20.30:FF:000001">
    <property type="entry name" value="Ribosome-binding ATPase YchF"/>
    <property type="match status" value="1"/>
</dbReference>
<dbReference type="Pfam" id="PF06071">
    <property type="entry name" value="YchF-GTPase_C"/>
    <property type="match status" value="1"/>
</dbReference>
<organism evidence="10 11">
    <name type="scientific">Pelodictyon luteolum</name>
    <dbReference type="NCBI Taxonomy" id="1100"/>
    <lineage>
        <taxon>Bacteria</taxon>
        <taxon>Pseudomonadati</taxon>
        <taxon>Chlorobiota</taxon>
        <taxon>Chlorobiia</taxon>
        <taxon>Chlorobiales</taxon>
        <taxon>Chlorobiaceae</taxon>
        <taxon>Chlorobium/Pelodictyon group</taxon>
        <taxon>Pelodictyon</taxon>
    </lineage>
</organism>
<dbReference type="CDD" id="cd01900">
    <property type="entry name" value="YchF"/>
    <property type="match status" value="1"/>
</dbReference>
<evidence type="ECO:0000256" key="7">
    <source>
        <dbReference type="SAM" id="Coils"/>
    </source>
</evidence>
<sequence>MALRCGIVGLPNVGKSTLFNAITAKQAEAANYPFCTIEPNVGTVLVPDPRMQAIADVVKTPTLVPTTLEIVDIAGLVKGASKGEGLGNQFLSHIREVDAIVHVVRCFDDPDIIHVEGKIDPQDDINTIDTELMLADLEGMEKKMEKLRKNARKEKELILQVELGEKIIKGLSDGIPARRIIETPEEAEAAKQFFLLTSKPLLYAANVGENDLPGGNGYTKLVEAIAAESGSKMLIISAKTEAEIAELPVEERPEFLESLGLEMSGLDRLIQTAHDLLGLQVYFTAGVKEVHAWTIRKGAAAPEAAGAIHSDFEKGFIRAEVMSWRDLVELGSEQKVKEAGKLRSEGRDYIVKDGDVIVFRFNV</sequence>
<dbReference type="InterPro" id="IPR023192">
    <property type="entry name" value="TGS-like_dom_sf"/>
</dbReference>
<dbReference type="NCBIfam" id="TIGR00092">
    <property type="entry name" value="redox-regulated ATPase YchF"/>
    <property type="match status" value="1"/>
</dbReference>
<dbReference type="InterPro" id="IPR031167">
    <property type="entry name" value="G_OBG"/>
</dbReference>
<dbReference type="GO" id="GO:0043023">
    <property type="term" value="F:ribosomal large subunit binding"/>
    <property type="evidence" value="ECO:0007669"/>
    <property type="project" value="UniProtKB-UniRule"/>
</dbReference>
<dbReference type="Proteomes" id="UP000076481">
    <property type="component" value="Unassembled WGS sequence"/>
</dbReference>
<dbReference type="GO" id="GO:0005525">
    <property type="term" value="F:GTP binding"/>
    <property type="evidence" value="ECO:0007669"/>
    <property type="project" value="InterPro"/>
</dbReference>
<evidence type="ECO:0000256" key="3">
    <source>
        <dbReference type="ARBA" id="ARBA00022741"/>
    </source>
</evidence>
<dbReference type="SUPFAM" id="SSF81271">
    <property type="entry name" value="TGS-like"/>
    <property type="match status" value="1"/>
</dbReference>
<evidence type="ECO:0000256" key="4">
    <source>
        <dbReference type="ARBA" id="ARBA00022840"/>
    </source>
</evidence>
<reference evidence="10 11" key="1">
    <citation type="submission" date="2016-03" db="EMBL/GenBank/DDBJ databases">
        <title>Speciation and ecological success in dimly lit waters: horizontal gene transfer in a green sulfur bacteria bloom unveiled by metagenomic assembly.</title>
        <authorList>
            <person name="Llorens-Mares T."/>
            <person name="Liu Z."/>
            <person name="Allen L.Z."/>
            <person name="Rusch D.B."/>
            <person name="Craig M.T."/>
            <person name="Dupont C.L."/>
            <person name="Bryant D.A."/>
            <person name="Casamayor E.O."/>
        </authorList>
    </citation>
    <scope>NUCLEOTIDE SEQUENCE [LARGE SCALE GENOMIC DNA]</scope>
    <source>
        <strain evidence="10">CIII</strain>
    </source>
</reference>
<keyword evidence="3 6" id="KW-0547">Nucleotide-binding</keyword>
<dbReference type="GO" id="GO:0016887">
    <property type="term" value="F:ATP hydrolysis activity"/>
    <property type="evidence" value="ECO:0007669"/>
    <property type="project" value="UniProtKB-UniRule"/>
</dbReference>
<comment type="function">
    <text evidence="6">ATPase that binds to both the 70S ribosome and the 50S ribosomal subunit in a nucleotide-independent manner.</text>
</comment>
<dbReference type="FunFam" id="1.10.150.300:FF:000001">
    <property type="entry name" value="Ribosome-binding ATPase YchF"/>
    <property type="match status" value="1"/>
</dbReference>
<evidence type="ECO:0000256" key="6">
    <source>
        <dbReference type="HAMAP-Rule" id="MF_00944"/>
    </source>
</evidence>
<dbReference type="PRINTS" id="PR00326">
    <property type="entry name" value="GTP1OBG"/>
</dbReference>
<evidence type="ECO:0000259" key="9">
    <source>
        <dbReference type="PROSITE" id="PS51880"/>
    </source>
</evidence>
<dbReference type="InterPro" id="IPR012675">
    <property type="entry name" value="Beta-grasp_dom_sf"/>
</dbReference>
<evidence type="ECO:0000256" key="2">
    <source>
        <dbReference type="ARBA" id="ARBA00022723"/>
    </source>
</evidence>
<keyword evidence="4 6" id="KW-0067">ATP-binding</keyword>
<dbReference type="PROSITE" id="PS51880">
    <property type="entry name" value="TGS"/>
    <property type="match status" value="1"/>
</dbReference>
<dbReference type="PROSITE" id="PS51710">
    <property type="entry name" value="G_OBG"/>
    <property type="match status" value="1"/>
</dbReference>
<dbReference type="InterPro" id="IPR004095">
    <property type="entry name" value="TGS"/>
</dbReference>
<gene>
    <name evidence="6" type="primary">ychF</name>
    <name evidence="10" type="ORF">A3K90_08280</name>
</gene>
<dbReference type="RefSeq" id="WP_303682301.1">
    <property type="nucleotide sequence ID" value="NZ_LVWG01000035.1"/>
</dbReference>
<feature type="coiled-coil region" evidence="7">
    <location>
        <begin position="130"/>
        <end position="157"/>
    </location>
</feature>
<feature type="binding site" evidence="6">
    <location>
        <begin position="12"/>
        <end position="17"/>
    </location>
    <ligand>
        <name>ATP</name>
        <dbReference type="ChEBI" id="CHEBI:30616"/>
    </ligand>
</feature>
<dbReference type="InterPro" id="IPR006073">
    <property type="entry name" value="GTP-bd"/>
</dbReference>
<evidence type="ECO:0000256" key="5">
    <source>
        <dbReference type="ARBA" id="ARBA00022842"/>
    </source>
</evidence>
<comment type="cofactor">
    <cofactor evidence="1">
        <name>Mg(2+)</name>
        <dbReference type="ChEBI" id="CHEBI:18420"/>
    </cofactor>
</comment>